<name>A0A6A7YM76_9PSED</name>
<proteinExistence type="predicted"/>
<dbReference type="EMBL" id="WIWI01000027">
    <property type="protein sequence ID" value="MQT89754.1"/>
    <property type="molecule type" value="Genomic_DNA"/>
</dbReference>
<evidence type="ECO:0000313" key="2">
    <source>
        <dbReference type="EMBL" id="MQT89754.1"/>
    </source>
</evidence>
<dbReference type="AlphaFoldDB" id="A0A6A7YM76"/>
<reference evidence="3 4" key="1">
    <citation type="submission" date="2019-10" db="EMBL/GenBank/DDBJ databases">
        <title>Evaluation of single-gene subtyping targets for Pseudomonas.</title>
        <authorList>
            <person name="Reichler S.J."/>
            <person name="Orsi R.H."/>
            <person name="Wiedmann M."/>
            <person name="Martin N.H."/>
            <person name="Murphy S.I."/>
        </authorList>
    </citation>
    <scope>NUCLEOTIDE SEQUENCE [LARGE SCALE GENOMIC DNA]</scope>
    <source>
        <strain evidence="2 4">FSL R10-3254</strain>
        <strain evidence="1 3">FSL R10-3257</strain>
    </source>
</reference>
<organism evidence="2 4">
    <name type="scientific">Pseudomonas helleri</name>
    <dbReference type="NCBI Taxonomy" id="1608996"/>
    <lineage>
        <taxon>Bacteria</taxon>
        <taxon>Pseudomonadati</taxon>
        <taxon>Pseudomonadota</taxon>
        <taxon>Gammaproteobacteria</taxon>
        <taxon>Pseudomonadales</taxon>
        <taxon>Pseudomonadaceae</taxon>
        <taxon>Pseudomonas</taxon>
    </lineage>
</organism>
<dbReference type="Proteomes" id="UP000441404">
    <property type="component" value="Unassembled WGS sequence"/>
</dbReference>
<evidence type="ECO:0000313" key="1">
    <source>
        <dbReference type="EMBL" id="MQT48163.1"/>
    </source>
</evidence>
<dbReference type="RefSeq" id="WP_153328435.1">
    <property type="nucleotide sequence ID" value="NZ_WIWI01000027.1"/>
</dbReference>
<sequence length="128" mass="14053">MSQIRGSWLSLFAMLMIFIGPLISQAVPMNHHGSMSMPMSMEMGMDMDMSAHGEHAGHHAPSAEHHALWEKCGYCTLLFSCPALPHTADITLFDSLRPKSYLAQPTRLGHAQQPIFPGARARAPPAFV</sequence>
<evidence type="ECO:0000313" key="4">
    <source>
        <dbReference type="Proteomes" id="UP000489190"/>
    </source>
</evidence>
<protein>
    <submittedName>
        <fullName evidence="2">DUF2946 domain-containing protein</fullName>
    </submittedName>
</protein>
<gene>
    <name evidence="2" type="ORF">GHO39_11495</name>
    <name evidence="1" type="ORF">GHO40_15755</name>
</gene>
<dbReference type="Proteomes" id="UP000489190">
    <property type="component" value="Unassembled WGS sequence"/>
</dbReference>
<dbReference type="Pfam" id="PF11162">
    <property type="entry name" value="DUF2946"/>
    <property type="match status" value="1"/>
</dbReference>
<accession>A0A6A7YM76</accession>
<evidence type="ECO:0000313" key="3">
    <source>
        <dbReference type="Proteomes" id="UP000441404"/>
    </source>
</evidence>
<dbReference type="InterPro" id="IPR021333">
    <property type="entry name" value="DUF2946"/>
</dbReference>
<dbReference type="EMBL" id="WIWJ01000027">
    <property type="protein sequence ID" value="MQT48163.1"/>
    <property type="molecule type" value="Genomic_DNA"/>
</dbReference>
<comment type="caution">
    <text evidence="2">The sequence shown here is derived from an EMBL/GenBank/DDBJ whole genome shotgun (WGS) entry which is preliminary data.</text>
</comment>